<sequence length="68" mass="6913">MASQTVHSDGATHRAEACNQPRKALVSVGATNQVMISTTKTVMSAVRNGSGQSATHGATVKNSTNTVG</sequence>
<organism evidence="2 3">
    <name type="scientific">Tepidimonas aquatica</name>
    <dbReference type="NCBI Taxonomy" id="247482"/>
    <lineage>
        <taxon>Bacteria</taxon>
        <taxon>Pseudomonadati</taxon>
        <taxon>Pseudomonadota</taxon>
        <taxon>Betaproteobacteria</taxon>
        <taxon>Burkholderiales</taxon>
        <taxon>Tepidimonas</taxon>
    </lineage>
</organism>
<dbReference type="EMBL" id="VJNA01000054">
    <property type="protein sequence ID" value="TSE19311.1"/>
    <property type="molecule type" value="Genomic_DNA"/>
</dbReference>
<gene>
    <name evidence="2" type="ORF">Taqua_02490</name>
</gene>
<feature type="region of interest" description="Disordered" evidence="1">
    <location>
        <begin position="1"/>
        <end position="20"/>
    </location>
</feature>
<keyword evidence="3" id="KW-1185">Reference proteome</keyword>
<evidence type="ECO:0000313" key="3">
    <source>
        <dbReference type="Proteomes" id="UP000318554"/>
    </source>
</evidence>
<reference evidence="2 3" key="1">
    <citation type="submission" date="2019-07" db="EMBL/GenBank/DDBJ databases">
        <title>Tepidimonas aquatica CLN-1 draft genome.</title>
        <authorList>
            <person name="Da Costa M.S."/>
            <person name="Froufe H.J.C."/>
            <person name="Egas C."/>
            <person name="Albuquerque L."/>
        </authorList>
    </citation>
    <scope>NUCLEOTIDE SEQUENCE [LARGE SCALE GENOMIC DNA]</scope>
    <source>
        <strain evidence="2 3">CLN-1</strain>
    </source>
</reference>
<proteinExistence type="predicted"/>
<comment type="caution">
    <text evidence="2">The sequence shown here is derived from an EMBL/GenBank/DDBJ whole genome shotgun (WGS) entry which is preliminary data.</text>
</comment>
<protein>
    <submittedName>
        <fullName evidence="2">Uncharacterized protein</fullName>
    </submittedName>
</protein>
<dbReference type="AlphaFoldDB" id="A0A554W6V6"/>
<name>A0A554W6V6_9BURK</name>
<accession>A0A554W6V6</accession>
<evidence type="ECO:0000256" key="1">
    <source>
        <dbReference type="SAM" id="MobiDB-lite"/>
    </source>
</evidence>
<dbReference type="Proteomes" id="UP000318554">
    <property type="component" value="Unassembled WGS sequence"/>
</dbReference>
<feature type="region of interest" description="Disordered" evidence="1">
    <location>
        <begin position="47"/>
        <end position="68"/>
    </location>
</feature>
<evidence type="ECO:0000313" key="2">
    <source>
        <dbReference type="EMBL" id="TSE19311.1"/>
    </source>
</evidence>